<dbReference type="InterPro" id="IPR020846">
    <property type="entry name" value="MFS_dom"/>
</dbReference>
<feature type="transmembrane region" description="Helical" evidence="8">
    <location>
        <begin position="253"/>
        <end position="271"/>
    </location>
</feature>
<accession>A0AB34KDJ3</accession>
<keyword evidence="6 8" id="KW-0472">Membrane</keyword>
<dbReference type="InterPro" id="IPR036259">
    <property type="entry name" value="MFS_trans_sf"/>
</dbReference>
<keyword evidence="2" id="KW-0813">Transport</keyword>
<evidence type="ECO:0000256" key="7">
    <source>
        <dbReference type="SAM" id="MobiDB-lite"/>
    </source>
</evidence>
<dbReference type="InterPro" id="IPR001958">
    <property type="entry name" value="Tet-R_TetA/multi-R_MdtG-like"/>
</dbReference>
<organism evidence="10 11">
    <name type="scientific">Prymnesium parvum</name>
    <name type="common">Toxic golden alga</name>
    <dbReference type="NCBI Taxonomy" id="97485"/>
    <lineage>
        <taxon>Eukaryota</taxon>
        <taxon>Haptista</taxon>
        <taxon>Haptophyta</taxon>
        <taxon>Prymnesiophyceae</taxon>
        <taxon>Prymnesiales</taxon>
        <taxon>Prymnesiaceae</taxon>
        <taxon>Prymnesium</taxon>
    </lineage>
</organism>
<evidence type="ECO:0000313" key="10">
    <source>
        <dbReference type="EMBL" id="KAL1530485.1"/>
    </source>
</evidence>
<proteinExistence type="predicted"/>
<comment type="caution">
    <text evidence="10">The sequence shown here is derived from an EMBL/GenBank/DDBJ whole genome shotgun (WGS) entry which is preliminary data.</text>
</comment>
<name>A0AB34KDJ3_PRYPA</name>
<protein>
    <recommendedName>
        <fullName evidence="9">Major facilitator superfamily (MFS) profile domain-containing protein</fullName>
    </recommendedName>
</protein>
<evidence type="ECO:0000256" key="5">
    <source>
        <dbReference type="ARBA" id="ARBA00022989"/>
    </source>
</evidence>
<comment type="subcellular location">
    <subcellularLocation>
        <location evidence="1">Cell membrane</location>
        <topology evidence="1">Multi-pass membrane protein</topology>
    </subcellularLocation>
</comment>
<dbReference type="Proteomes" id="UP001515480">
    <property type="component" value="Unassembled WGS sequence"/>
</dbReference>
<evidence type="ECO:0000256" key="1">
    <source>
        <dbReference type="ARBA" id="ARBA00004651"/>
    </source>
</evidence>
<evidence type="ECO:0000256" key="4">
    <source>
        <dbReference type="ARBA" id="ARBA00022692"/>
    </source>
</evidence>
<feature type="transmembrane region" description="Helical" evidence="8">
    <location>
        <begin position="165"/>
        <end position="185"/>
    </location>
</feature>
<feature type="transmembrane region" description="Helical" evidence="8">
    <location>
        <begin position="376"/>
        <end position="394"/>
    </location>
</feature>
<dbReference type="CDD" id="cd17325">
    <property type="entry name" value="MFS_MdtG_SLC18_like"/>
    <property type="match status" value="1"/>
</dbReference>
<evidence type="ECO:0000256" key="6">
    <source>
        <dbReference type="ARBA" id="ARBA00023136"/>
    </source>
</evidence>
<evidence type="ECO:0000259" key="9">
    <source>
        <dbReference type="PROSITE" id="PS50850"/>
    </source>
</evidence>
<dbReference type="PRINTS" id="PR01035">
    <property type="entry name" value="TCRTETA"/>
</dbReference>
<dbReference type="InterPro" id="IPR050171">
    <property type="entry name" value="MFS_Transporters"/>
</dbReference>
<dbReference type="AlphaFoldDB" id="A0AB34KDJ3"/>
<evidence type="ECO:0000256" key="8">
    <source>
        <dbReference type="SAM" id="Phobius"/>
    </source>
</evidence>
<keyword evidence="3" id="KW-1003">Cell membrane</keyword>
<feature type="compositionally biased region" description="Polar residues" evidence="7">
    <location>
        <begin position="55"/>
        <end position="70"/>
    </location>
</feature>
<dbReference type="SUPFAM" id="SSF103473">
    <property type="entry name" value="MFS general substrate transporter"/>
    <property type="match status" value="1"/>
</dbReference>
<dbReference type="PANTHER" id="PTHR23517">
    <property type="entry name" value="RESISTANCE PROTEIN MDTM, PUTATIVE-RELATED-RELATED"/>
    <property type="match status" value="1"/>
</dbReference>
<gene>
    <name evidence="10" type="ORF">AB1Y20_001387</name>
</gene>
<evidence type="ECO:0000256" key="2">
    <source>
        <dbReference type="ARBA" id="ARBA00022448"/>
    </source>
</evidence>
<dbReference type="GO" id="GO:0022857">
    <property type="term" value="F:transmembrane transporter activity"/>
    <property type="evidence" value="ECO:0007669"/>
    <property type="project" value="InterPro"/>
</dbReference>
<feature type="transmembrane region" description="Helical" evidence="8">
    <location>
        <begin position="221"/>
        <end position="241"/>
    </location>
</feature>
<evidence type="ECO:0000256" key="3">
    <source>
        <dbReference type="ARBA" id="ARBA00022475"/>
    </source>
</evidence>
<dbReference type="EMBL" id="JBGBPQ010000001">
    <property type="protein sequence ID" value="KAL1530485.1"/>
    <property type="molecule type" value="Genomic_DNA"/>
</dbReference>
<evidence type="ECO:0000313" key="11">
    <source>
        <dbReference type="Proteomes" id="UP001515480"/>
    </source>
</evidence>
<dbReference type="PANTHER" id="PTHR23517:SF3">
    <property type="entry name" value="INTEGRAL MEMBRANE TRANSPORT PROTEIN"/>
    <property type="match status" value="1"/>
</dbReference>
<dbReference type="PROSITE" id="PS50850">
    <property type="entry name" value="MFS"/>
    <property type="match status" value="1"/>
</dbReference>
<sequence length="492" mass="50475">MAIQRLRASFAPPRRSVGVAPFVCLRRVTRGSPLISAISRSSPLDGRCTGPGRPLSQSSEPRQPGNSQQETAGDGGATAAGNSNFWSDKKLVRHVATLVGSQIMLNLGVAQVVPVIPIFAQELGLGASGVGVLIAAPSLARLALNLPLGKLADTIGRRPLMQYGTMAASLGAVGTGVCMPYGLVAVLPCRLVIGAGSAASMTGSSAMMADLTDRAPRHRATIMGMQSMVLSGAWVVGPIVGGWLADMYGTRNAFYAAGLGIGLCSLGYSTLPETLPSAKASSISKQAAGAEKGGTFPNTASMLALLRSHNVQALSALSTSAALGQACFMSVVTLHARQVWEAGAADLGLMFSLMGISFISGMPVGSWLCTRLPRKALIVPGLLASHLTFAALAFTGTREAFIGLLCASHLLAACTQPAIGAFTAEVLQPHVRGQAMSIGRMCGDVVGLGGPIALGVLADWSDCTTAILASTALASCCTTTFALRAHSTYKPR</sequence>
<keyword evidence="11" id="KW-1185">Reference proteome</keyword>
<feature type="domain" description="Major facilitator superfamily (MFS) profile" evidence="9">
    <location>
        <begin position="92"/>
        <end position="487"/>
    </location>
</feature>
<feature type="transmembrane region" description="Helical" evidence="8">
    <location>
        <begin position="125"/>
        <end position="144"/>
    </location>
</feature>
<dbReference type="InterPro" id="IPR011701">
    <property type="entry name" value="MFS"/>
</dbReference>
<keyword evidence="4 8" id="KW-0812">Transmembrane</keyword>
<feature type="transmembrane region" description="Helical" evidence="8">
    <location>
        <begin position="347"/>
        <end position="369"/>
    </location>
</feature>
<feature type="region of interest" description="Disordered" evidence="7">
    <location>
        <begin position="37"/>
        <end position="79"/>
    </location>
</feature>
<reference evidence="10 11" key="1">
    <citation type="journal article" date="2024" name="Science">
        <title>Giant polyketide synthase enzymes in the biosynthesis of giant marine polyether toxins.</title>
        <authorList>
            <person name="Fallon T.R."/>
            <person name="Shende V.V."/>
            <person name="Wierzbicki I.H."/>
            <person name="Pendleton A.L."/>
            <person name="Watervoot N.F."/>
            <person name="Auber R.P."/>
            <person name="Gonzalez D.J."/>
            <person name="Wisecaver J.H."/>
            <person name="Moore B.S."/>
        </authorList>
    </citation>
    <scope>NUCLEOTIDE SEQUENCE [LARGE SCALE GENOMIC DNA]</scope>
    <source>
        <strain evidence="10 11">12B1</strain>
    </source>
</reference>
<dbReference type="GO" id="GO:0005886">
    <property type="term" value="C:plasma membrane"/>
    <property type="evidence" value="ECO:0007669"/>
    <property type="project" value="UniProtKB-SubCell"/>
</dbReference>
<feature type="transmembrane region" description="Helical" evidence="8">
    <location>
        <begin position="95"/>
        <end position="119"/>
    </location>
</feature>
<dbReference type="Pfam" id="PF07690">
    <property type="entry name" value="MFS_1"/>
    <property type="match status" value="1"/>
</dbReference>
<keyword evidence="5 8" id="KW-1133">Transmembrane helix</keyword>
<dbReference type="Gene3D" id="1.20.1250.20">
    <property type="entry name" value="MFS general substrate transporter like domains"/>
    <property type="match status" value="1"/>
</dbReference>